<proteinExistence type="predicted"/>
<dbReference type="OrthoDB" id="10280826at2759"/>
<evidence type="ECO:0000313" key="2">
    <source>
        <dbReference type="Proteomes" id="UP000237105"/>
    </source>
</evidence>
<dbReference type="Proteomes" id="UP000237105">
    <property type="component" value="Unassembled WGS sequence"/>
</dbReference>
<dbReference type="AlphaFoldDB" id="A0A2P5CCC6"/>
<reference evidence="2" key="1">
    <citation type="submission" date="2016-06" db="EMBL/GenBank/DDBJ databases">
        <title>Parallel loss of symbiosis genes in relatives of nitrogen-fixing non-legume Parasponia.</title>
        <authorList>
            <person name="Van Velzen R."/>
            <person name="Holmer R."/>
            <person name="Bu F."/>
            <person name="Rutten L."/>
            <person name="Van Zeijl A."/>
            <person name="Liu W."/>
            <person name="Santuari L."/>
            <person name="Cao Q."/>
            <person name="Sharma T."/>
            <person name="Shen D."/>
            <person name="Roswanjaya Y."/>
            <person name="Wardhani T."/>
            <person name="Kalhor M.S."/>
            <person name="Jansen J."/>
            <person name="Van den Hoogen J."/>
            <person name="Gungor B."/>
            <person name="Hartog M."/>
            <person name="Hontelez J."/>
            <person name="Verver J."/>
            <person name="Yang W.-C."/>
            <person name="Schijlen E."/>
            <person name="Repin R."/>
            <person name="Schilthuizen M."/>
            <person name="Schranz E."/>
            <person name="Heidstra R."/>
            <person name="Miyata K."/>
            <person name="Fedorova E."/>
            <person name="Kohlen W."/>
            <person name="Bisseling T."/>
            <person name="Smit S."/>
            <person name="Geurts R."/>
        </authorList>
    </citation>
    <scope>NUCLEOTIDE SEQUENCE [LARGE SCALE GENOMIC DNA]</scope>
    <source>
        <strain evidence="2">cv. WU1-14</strain>
    </source>
</reference>
<evidence type="ECO:0000313" key="1">
    <source>
        <dbReference type="EMBL" id="PON58716.1"/>
    </source>
</evidence>
<protein>
    <submittedName>
        <fullName evidence="1">Uncharacterized protein</fullName>
    </submittedName>
</protein>
<name>A0A2P5CCC6_PARAD</name>
<keyword evidence="2" id="KW-1185">Reference proteome</keyword>
<organism evidence="1 2">
    <name type="scientific">Parasponia andersonii</name>
    <name type="common">Sponia andersonii</name>
    <dbReference type="NCBI Taxonomy" id="3476"/>
    <lineage>
        <taxon>Eukaryota</taxon>
        <taxon>Viridiplantae</taxon>
        <taxon>Streptophyta</taxon>
        <taxon>Embryophyta</taxon>
        <taxon>Tracheophyta</taxon>
        <taxon>Spermatophyta</taxon>
        <taxon>Magnoliopsida</taxon>
        <taxon>eudicotyledons</taxon>
        <taxon>Gunneridae</taxon>
        <taxon>Pentapetalae</taxon>
        <taxon>rosids</taxon>
        <taxon>fabids</taxon>
        <taxon>Rosales</taxon>
        <taxon>Cannabaceae</taxon>
        <taxon>Parasponia</taxon>
    </lineage>
</organism>
<accession>A0A2P5CCC6</accession>
<sequence length="70" mass="7475">MFVSAGGTLAVSSMVHTPVAEACTVYLGHSMVRVLVASHIGASVFLFWYAESSEVYGADGYCKEQNLIKS</sequence>
<gene>
    <name evidence="1" type="ORF">PanWU01x14_164520</name>
</gene>
<dbReference type="EMBL" id="JXTB01000146">
    <property type="protein sequence ID" value="PON58716.1"/>
    <property type="molecule type" value="Genomic_DNA"/>
</dbReference>
<comment type="caution">
    <text evidence="1">The sequence shown here is derived from an EMBL/GenBank/DDBJ whole genome shotgun (WGS) entry which is preliminary data.</text>
</comment>